<accession>A0A101LXS1</accession>
<evidence type="ECO:0000313" key="2">
    <source>
        <dbReference type="EMBL" id="KUM47309.1"/>
    </source>
</evidence>
<name>A0A101LXS1_PICGL</name>
<dbReference type="AlphaFoldDB" id="A0A101LXS1"/>
<sequence>MNAQEGTGHPTGSEAEQMPSSAFLLESRDQKIYQNSEPLTCFLSPNTPLHWHGTPTSRPASPPFFLIMQKASTRPKGTMEGQPRLKERRNHC</sequence>
<reference evidence="2" key="1">
    <citation type="journal article" date="2015" name="Genome Biol. Evol.">
        <title>Organellar Genomes of White Spruce (Picea glauca): Assembly and Annotation.</title>
        <authorList>
            <person name="Jackman S.D."/>
            <person name="Warren R.L."/>
            <person name="Gibb E.A."/>
            <person name="Vandervalk B.P."/>
            <person name="Mohamadi H."/>
            <person name="Chu J."/>
            <person name="Raymond A."/>
            <person name="Pleasance S."/>
            <person name="Coope R."/>
            <person name="Wildung M.R."/>
            <person name="Ritland C.E."/>
            <person name="Bousquet J."/>
            <person name="Jones S.J."/>
            <person name="Bohlmann J."/>
            <person name="Birol I."/>
        </authorList>
    </citation>
    <scope>NUCLEOTIDE SEQUENCE [LARGE SCALE GENOMIC DNA]</scope>
    <source>
        <tissue evidence="2">Flushing bud</tissue>
    </source>
</reference>
<comment type="caution">
    <text evidence="2">The sequence shown here is derived from an EMBL/GenBank/DDBJ whole genome shotgun (WGS) entry which is preliminary data.</text>
</comment>
<geneLocation type="mitochondrion" evidence="2"/>
<proteinExistence type="predicted"/>
<feature type="region of interest" description="Disordered" evidence="1">
    <location>
        <begin position="1"/>
        <end position="22"/>
    </location>
</feature>
<gene>
    <name evidence="2" type="ORF">ABT39_MTgene5494</name>
</gene>
<evidence type="ECO:0000256" key="1">
    <source>
        <dbReference type="SAM" id="MobiDB-lite"/>
    </source>
</evidence>
<organism evidence="2">
    <name type="scientific">Picea glauca</name>
    <name type="common">White spruce</name>
    <name type="synonym">Pinus glauca</name>
    <dbReference type="NCBI Taxonomy" id="3330"/>
    <lineage>
        <taxon>Eukaryota</taxon>
        <taxon>Viridiplantae</taxon>
        <taxon>Streptophyta</taxon>
        <taxon>Embryophyta</taxon>
        <taxon>Tracheophyta</taxon>
        <taxon>Spermatophyta</taxon>
        <taxon>Pinopsida</taxon>
        <taxon>Pinidae</taxon>
        <taxon>Conifers I</taxon>
        <taxon>Pinales</taxon>
        <taxon>Pinaceae</taxon>
        <taxon>Picea</taxon>
    </lineage>
</organism>
<protein>
    <submittedName>
        <fullName evidence="2">Uncharacterized protein</fullName>
    </submittedName>
</protein>
<keyword evidence="2" id="KW-0496">Mitochondrion</keyword>
<feature type="region of interest" description="Disordered" evidence="1">
    <location>
        <begin position="72"/>
        <end position="92"/>
    </location>
</feature>
<dbReference type="EMBL" id="LKAM01000007">
    <property type="protein sequence ID" value="KUM47309.1"/>
    <property type="molecule type" value="Genomic_DNA"/>
</dbReference>